<dbReference type="InterPro" id="IPR053134">
    <property type="entry name" value="RNA-dir_DNA_polymerase"/>
</dbReference>
<dbReference type="CDD" id="cd01647">
    <property type="entry name" value="RT_LTR"/>
    <property type="match status" value="1"/>
</dbReference>
<dbReference type="InterPro" id="IPR043128">
    <property type="entry name" value="Rev_trsase/Diguanyl_cyclase"/>
</dbReference>
<dbReference type="CDD" id="cd00303">
    <property type="entry name" value="retropepsin_like"/>
    <property type="match status" value="1"/>
</dbReference>
<dbReference type="GO" id="GO:0008233">
    <property type="term" value="F:peptidase activity"/>
    <property type="evidence" value="ECO:0007669"/>
    <property type="project" value="UniProtKB-KW"/>
</dbReference>
<evidence type="ECO:0000256" key="2">
    <source>
        <dbReference type="ARBA" id="ARBA00022679"/>
    </source>
</evidence>
<keyword evidence="1" id="KW-0645">Protease</keyword>
<dbReference type="InterPro" id="IPR043502">
    <property type="entry name" value="DNA/RNA_pol_sf"/>
</dbReference>
<evidence type="ECO:0000256" key="7">
    <source>
        <dbReference type="ARBA" id="ARBA00022918"/>
    </source>
</evidence>
<dbReference type="Pfam" id="PF00078">
    <property type="entry name" value="RVT_1"/>
    <property type="match status" value="1"/>
</dbReference>
<dbReference type="GO" id="GO:0006508">
    <property type="term" value="P:proteolysis"/>
    <property type="evidence" value="ECO:0007669"/>
    <property type="project" value="UniProtKB-KW"/>
</dbReference>
<dbReference type="PANTHER" id="PTHR24559">
    <property type="entry name" value="TRANSPOSON TY3-I GAG-POL POLYPROTEIN"/>
    <property type="match status" value="1"/>
</dbReference>
<dbReference type="AlphaFoldDB" id="A0AAQ3TEU4"/>
<evidence type="ECO:0000256" key="1">
    <source>
        <dbReference type="ARBA" id="ARBA00022670"/>
    </source>
</evidence>
<accession>A0AAQ3TEU4</accession>
<dbReference type="GO" id="GO:0003964">
    <property type="term" value="F:RNA-directed DNA polymerase activity"/>
    <property type="evidence" value="ECO:0007669"/>
    <property type="project" value="UniProtKB-KW"/>
</dbReference>
<dbReference type="Gene3D" id="2.40.70.10">
    <property type="entry name" value="Acid Proteases"/>
    <property type="match status" value="1"/>
</dbReference>
<gene>
    <name evidence="9" type="ORF">U9M48_019198</name>
</gene>
<dbReference type="Gene3D" id="3.30.70.270">
    <property type="match status" value="1"/>
</dbReference>
<dbReference type="InterPro" id="IPR000477">
    <property type="entry name" value="RT_dom"/>
</dbReference>
<name>A0AAQ3TEU4_PASNO</name>
<proteinExistence type="predicted"/>
<feature type="domain" description="Reverse transcriptase" evidence="8">
    <location>
        <begin position="276"/>
        <end position="365"/>
    </location>
</feature>
<reference evidence="9 10" key="1">
    <citation type="submission" date="2024-02" db="EMBL/GenBank/DDBJ databases">
        <title>High-quality chromosome-scale genome assembly of Pensacola bahiagrass (Paspalum notatum Flugge var. saurae).</title>
        <authorList>
            <person name="Vega J.M."/>
            <person name="Podio M."/>
            <person name="Orjuela J."/>
            <person name="Siena L.A."/>
            <person name="Pessino S.C."/>
            <person name="Combes M.C."/>
            <person name="Mariac C."/>
            <person name="Albertini E."/>
            <person name="Pupilli F."/>
            <person name="Ortiz J.P.A."/>
            <person name="Leblanc O."/>
        </authorList>
    </citation>
    <scope>NUCLEOTIDE SEQUENCE [LARGE SCALE GENOMIC DNA]</scope>
    <source>
        <strain evidence="9">R1</strain>
        <tissue evidence="9">Leaf</tissue>
    </source>
</reference>
<dbReference type="FunFam" id="3.10.10.10:FF:000007">
    <property type="entry name" value="Retrovirus-related Pol polyprotein from transposon 17.6-like Protein"/>
    <property type="match status" value="1"/>
</dbReference>
<dbReference type="EMBL" id="CP144748">
    <property type="protein sequence ID" value="WVZ70539.1"/>
    <property type="molecule type" value="Genomic_DNA"/>
</dbReference>
<dbReference type="SUPFAM" id="SSF50630">
    <property type="entry name" value="Acid proteases"/>
    <property type="match status" value="1"/>
</dbReference>
<evidence type="ECO:0000256" key="5">
    <source>
        <dbReference type="ARBA" id="ARBA00022759"/>
    </source>
</evidence>
<keyword evidence="3" id="KW-0548">Nucleotidyltransferase</keyword>
<evidence type="ECO:0000313" key="10">
    <source>
        <dbReference type="Proteomes" id="UP001341281"/>
    </source>
</evidence>
<keyword evidence="6" id="KW-0378">Hydrolase</keyword>
<evidence type="ECO:0000259" key="8">
    <source>
        <dbReference type="Pfam" id="PF00078"/>
    </source>
</evidence>
<dbReference type="Pfam" id="PF08284">
    <property type="entry name" value="RVP_2"/>
    <property type="match status" value="1"/>
</dbReference>
<keyword evidence="5" id="KW-0255">Endonuclease</keyword>
<dbReference type="Gene3D" id="3.10.10.10">
    <property type="entry name" value="HIV Type 1 Reverse Transcriptase, subunit A, domain 1"/>
    <property type="match status" value="1"/>
</dbReference>
<keyword evidence="7" id="KW-0695">RNA-directed DNA polymerase</keyword>
<keyword evidence="10" id="KW-1185">Reference proteome</keyword>
<keyword evidence="4" id="KW-0540">Nuclease</keyword>
<dbReference type="PANTHER" id="PTHR24559:SF444">
    <property type="entry name" value="REVERSE TRANSCRIPTASE DOMAIN-CONTAINING PROTEIN"/>
    <property type="match status" value="1"/>
</dbReference>
<protein>
    <recommendedName>
        <fullName evidence="8">Reverse transcriptase domain-containing protein</fullName>
    </recommendedName>
</protein>
<dbReference type="SUPFAM" id="SSF56672">
    <property type="entry name" value="DNA/RNA polymerases"/>
    <property type="match status" value="1"/>
</dbReference>
<dbReference type="InterPro" id="IPR021109">
    <property type="entry name" value="Peptidase_aspartic_dom_sf"/>
</dbReference>
<sequence>MCSSETVLAVAPAVNEQSKKRKTMRLHGTVGGLEVKILVDSGSVGTFISTNLASQLQYQPQSCVQTQYVATDGSPMICSQRISHLQWWCQGHTFVSDVGILPLQCFDMIVGEDWLENCSPMWKETHEIHTLREEDQVTRGPVLTKCTAISSGKLKGLLRRKAITHCVQLSQSTVDHSSSVALVGESSVGSLPVLVEIQSVLQQYEHLFEEPTGLPPEREFDHHIGLIPGAQPVKSRPYRYAPVQKTKIEKQLAEMLKNGTIRSSCSPYASPVLLVKTKDGTWRFCVDYHKLNSITVKNNHPLPIVDELIDELAGARWFSKLDFQSGYHQIWIAKGDEHKTAFKTHSGLYEFLVMPFGLSNAPEHFRV</sequence>
<dbReference type="GO" id="GO:0004519">
    <property type="term" value="F:endonuclease activity"/>
    <property type="evidence" value="ECO:0007669"/>
    <property type="project" value="UniProtKB-KW"/>
</dbReference>
<evidence type="ECO:0000313" key="9">
    <source>
        <dbReference type="EMBL" id="WVZ70539.1"/>
    </source>
</evidence>
<evidence type="ECO:0000256" key="6">
    <source>
        <dbReference type="ARBA" id="ARBA00022801"/>
    </source>
</evidence>
<organism evidence="9 10">
    <name type="scientific">Paspalum notatum var. saurae</name>
    <dbReference type="NCBI Taxonomy" id="547442"/>
    <lineage>
        <taxon>Eukaryota</taxon>
        <taxon>Viridiplantae</taxon>
        <taxon>Streptophyta</taxon>
        <taxon>Embryophyta</taxon>
        <taxon>Tracheophyta</taxon>
        <taxon>Spermatophyta</taxon>
        <taxon>Magnoliopsida</taxon>
        <taxon>Liliopsida</taxon>
        <taxon>Poales</taxon>
        <taxon>Poaceae</taxon>
        <taxon>PACMAD clade</taxon>
        <taxon>Panicoideae</taxon>
        <taxon>Andropogonodae</taxon>
        <taxon>Paspaleae</taxon>
        <taxon>Paspalinae</taxon>
        <taxon>Paspalum</taxon>
    </lineage>
</organism>
<evidence type="ECO:0000256" key="3">
    <source>
        <dbReference type="ARBA" id="ARBA00022695"/>
    </source>
</evidence>
<dbReference type="Proteomes" id="UP001341281">
    <property type="component" value="Chromosome 04"/>
</dbReference>
<keyword evidence="2" id="KW-0808">Transferase</keyword>
<evidence type="ECO:0000256" key="4">
    <source>
        <dbReference type="ARBA" id="ARBA00022722"/>
    </source>
</evidence>